<name>A0AAW3J0T2_VIBPH</name>
<evidence type="ECO:0000256" key="1">
    <source>
        <dbReference type="SAM" id="MobiDB-lite"/>
    </source>
</evidence>
<organism evidence="2 3">
    <name type="scientific">Vibrio parahaemolyticus</name>
    <dbReference type="NCBI Taxonomy" id="670"/>
    <lineage>
        <taxon>Bacteria</taxon>
        <taxon>Pseudomonadati</taxon>
        <taxon>Pseudomonadota</taxon>
        <taxon>Gammaproteobacteria</taxon>
        <taxon>Vibrionales</taxon>
        <taxon>Vibrionaceae</taxon>
        <taxon>Vibrio</taxon>
    </lineage>
</organism>
<feature type="region of interest" description="Disordered" evidence="1">
    <location>
        <begin position="1"/>
        <end position="61"/>
    </location>
</feature>
<dbReference type="Proteomes" id="UP000037697">
    <property type="component" value="Unassembled WGS sequence"/>
</dbReference>
<feature type="compositionally biased region" description="Basic and acidic residues" evidence="1">
    <location>
        <begin position="1"/>
        <end position="13"/>
    </location>
</feature>
<dbReference type="AlphaFoldDB" id="A0AAW3J0T2"/>
<accession>A0AAW3J0T2</accession>
<proteinExistence type="predicted"/>
<gene>
    <name evidence="2" type="ORF">ACX05_05830</name>
</gene>
<evidence type="ECO:0000313" key="3">
    <source>
        <dbReference type="Proteomes" id="UP000037697"/>
    </source>
</evidence>
<sequence length="61" mass="7199">MSETKNQPDEFVRKSSSVELNSQTKIERGDSQTKHRRKRKYYSEQEAEKFAEHANKAARKV</sequence>
<evidence type="ECO:0000313" key="2">
    <source>
        <dbReference type="EMBL" id="KOY40189.1"/>
    </source>
</evidence>
<protein>
    <submittedName>
        <fullName evidence="2">Uncharacterized protein</fullName>
    </submittedName>
</protein>
<reference evidence="2 3" key="1">
    <citation type="submission" date="2015-07" db="EMBL/GenBank/DDBJ databases">
        <title>Foodborne Vibrio parahaemolyticus Isolates.</title>
        <authorList>
            <person name="Ronholm J."/>
            <person name="Petronella N."/>
            <person name="Kenwell R."/>
            <person name="Banerjee S."/>
        </authorList>
    </citation>
    <scope>NUCLEOTIDE SEQUENCE [LARGE SCALE GENOMIC DNA]</scope>
    <source>
        <strain evidence="2 3">HS-06-05</strain>
    </source>
</reference>
<comment type="caution">
    <text evidence="2">The sequence shown here is derived from an EMBL/GenBank/DDBJ whole genome shotgun (WGS) entry which is preliminary data.</text>
</comment>
<dbReference type="RefSeq" id="WP_031828219.1">
    <property type="nucleotide sequence ID" value="NZ_JNUO02000032.1"/>
</dbReference>
<feature type="compositionally biased region" description="Polar residues" evidence="1">
    <location>
        <begin position="14"/>
        <end position="24"/>
    </location>
</feature>
<feature type="compositionally biased region" description="Basic and acidic residues" evidence="1">
    <location>
        <begin position="41"/>
        <end position="55"/>
    </location>
</feature>
<dbReference type="EMBL" id="LIRS01000036">
    <property type="protein sequence ID" value="KOY40189.1"/>
    <property type="molecule type" value="Genomic_DNA"/>
</dbReference>